<keyword evidence="1" id="KW-0732">Signal</keyword>
<name>F4RM66_MELLP</name>
<protein>
    <recommendedName>
        <fullName evidence="4">Secreted protein</fullName>
    </recommendedName>
</protein>
<proteinExistence type="predicted"/>
<accession>F4RM66</accession>
<feature type="signal peptide" evidence="1">
    <location>
        <begin position="1"/>
        <end position="21"/>
    </location>
</feature>
<dbReference type="RefSeq" id="XP_007410355.1">
    <property type="nucleotide sequence ID" value="XM_007410293.1"/>
</dbReference>
<keyword evidence="3" id="KW-1185">Reference proteome</keyword>
<evidence type="ECO:0000313" key="3">
    <source>
        <dbReference type="Proteomes" id="UP000001072"/>
    </source>
</evidence>
<dbReference type="Proteomes" id="UP000001072">
    <property type="component" value="Unassembled WGS sequence"/>
</dbReference>
<dbReference type="GeneID" id="18922957"/>
<feature type="chain" id="PRO_5003315347" description="Secreted protein" evidence="1">
    <location>
        <begin position="22"/>
        <end position="159"/>
    </location>
</feature>
<reference evidence="3" key="1">
    <citation type="journal article" date="2011" name="Proc. Natl. Acad. Sci. U.S.A.">
        <title>Obligate biotrophy features unraveled by the genomic analysis of rust fungi.</title>
        <authorList>
            <person name="Duplessis S."/>
            <person name="Cuomo C.A."/>
            <person name="Lin Y.-C."/>
            <person name="Aerts A."/>
            <person name="Tisserant E."/>
            <person name="Veneault-Fourrey C."/>
            <person name="Joly D.L."/>
            <person name="Hacquard S."/>
            <person name="Amselem J."/>
            <person name="Cantarel B.L."/>
            <person name="Chiu R."/>
            <person name="Coutinho P.M."/>
            <person name="Feau N."/>
            <person name="Field M."/>
            <person name="Frey P."/>
            <person name="Gelhaye E."/>
            <person name="Goldberg J."/>
            <person name="Grabherr M.G."/>
            <person name="Kodira C.D."/>
            <person name="Kohler A."/>
            <person name="Kuees U."/>
            <person name="Lindquist E.A."/>
            <person name="Lucas S.M."/>
            <person name="Mago R."/>
            <person name="Mauceli E."/>
            <person name="Morin E."/>
            <person name="Murat C."/>
            <person name="Pangilinan J.L."/>
            <person name="Park R."/>
            <person name="Pearson M."/>
            <person name="Quesneville H."/>
            <person name="Rouhier N."/>
            <person name="Sakthikumar S."/>
            <person name="Salamov A.A."/>
            <person name="Schmutz J."/>
            <person name="Selles B."/>
            <person name="Shapiro H."/>
            <person name="Tanguay P."/>
            <person name="Tuskan G.A."/>
            <person name="Henrissat B."/>
            <person name="Van de Peer Y."/>
            <person name="Rouze P."/>
            <person name="Ellis J.G."/>
            <person name="Dodds P.N."/>
            <person name="Schein J.E."/>
            <person name="Zhong S."/>
            <person name="Hamelin R.C."/>
            <person name="Grigoriev I.V."/>
            <person name="Szabo L.J."/>
            <person name="Martin F."/>
        </authorList>
    </citation>
    <scope>NUCLEOTIDE SEQUENCE [LARGE SCALE GENOMIC DNA]</scope>
    <source>
        <strain evidence="3">98AG31 / pathotype 3-4-7</strain>
    </source>
</reference>
<dbReference type="KEGG" id="mlr:MELLADRAFT_106648"/>
<sequence length="159" mass="17533">MYSFIGILLLVLASSRYEVLGASLQPRAVSDGSFYMCTNGGLATYCMGSIQTAWNQGHFQVITSEHKFFSDPANSCKVTSWSLDWNTVRLQSVNQFQDAARQMDDFCILSKRPLASPSVDLTEYHNAYVGRVSNGYVVIQLDIEPATYRFQGGAGGVHA</sequence>
<dbReference type="EMBL" id="GL883108">
    <property type="protein sequence ID" value="EGG06521.1"/>
    <property type="molecule type" value="Genomic_DNA"/>
</dbReference>
<dbReference type="InParanoid" id="F4RM66"/>
<evidence type="ECO:0008006" key="4">
    <source>
        <dbReference type="Google" id="ProtNLM"/>
    </source>
</evidence>
<dbReference type="OrthoDB" id="2503557at2759"/>
<evidence type="ECO:0000313" key="2">
    <source>
        <dbReference type="EMBL" id="EGG06521.1"/>
    </source>
</evidence>
<dbReference type="VEuPathDB" id="FungiDB:MELLADRAFT_106648"/>
<gene>
    <name evidence="2" type="ORF">MELLADRAFT_106648</name>
</gene>
<evidence type="ECO:0000256" key="1">
    <source>
        <dbReference type="SAM" id="SignalP"/>
    </source>
</evidence>
<dbReference type="AlphaFoldDB" id="F4RM66"/>
<dbReference type="HOGENOM" id="CLU_1661147_0_0_1"/>
<organism evidence="3">
    <name type="scientific">Melampsora larici-populina (strain 98AG31 / pathotype 3-4-7)</name>
    <name type="common">Poplar leaf rust fungus</name>
    <dbReference type="NCBI Taxonomy" id="747676"/>
    <lineage>
        <taxon>Eukaryota</taxon>
        <taxon>Fungi</taxon>
        <taxon>Dikarya</taxon>
        <taxon>Basidiomycota</taxon>
        <taxon>Pucciniomycotina</taxon>
        <taxon>Pucciniomycetes</taxon>
        <taxon>Pucciniales</taxon>
        <taxon>Melampsoraceae</taxon>
        <taxon>Melampsora</taxon>
    </lineage>
</organism>